<sequence>MLFLLLVIWRTSRSISTYRGVTHKGATFASRLIMERETPQDSYARNAVAVFRQSCTLVPIMTLTGEGSKKMDEGGVKCGDYEHDIENEGLLDGNEEIERYWSGLSDRNMDDTKPLLVKRVNTTSQIAIVGANLCPIESLDYEMRSIREGMEALYRGRFFF</sequence>
<proteinExistence type="predicted"/>
<comment type="caution">
    <text evidence="1">The sequence shown here is derived from an EMBL/GenBank/DDBJ whole genome shotgun (WGS) entry which is preliminary data.</text>
</comment>
<keyword evidence="2" id="KW-1185">Reference proteome</keyword>
<dbReference type="STRING" id="157652.A0A371GC54"/>
<organism evidence="1 2">
    <name type="scientific">Mucuna pruriens</name>
    <name type="common">Velvet bean</name>
    <name type="synonym">Dolichos pruriens</name>
    <dbReference type="NCBI Taxonomy" id="157652"/>
    <lineage>
        <taxon>Eukaryota</taxon>
        <taxon>Viridiplantae</taxon>
        <taxon>Streptophyta</taxon>
        <taxon>Embryophyta</taxon>
        <taxon>Tracheophyta</taxon>
        <taxon>Spermatophyta</taxon>
        <taxon>Magnoliopsida</taxon>
        <taxon>eudicotyledons</taxon>
        <taxon>Gunneridae</taxon>
        <taxon>Pentapetalae</taxon>
        <taxon>rosids</taxon>
        <taxon>fabids</taxon>
        <taxon>Fabales</taxon>
        <taxon>Fabaceae</taxon>
        <taxon>Papilionoideae</taxon>
        <taxon>50 kb inversion clade</taxon>
        <taxon>NPAAA clade</taxon>
        <taxon>indigoferoid/millettioid clade</taxon>
        <taxon>Phaseoleae</taxon>
        <taxon>Mucuna</taxon>
    </lineage>
</organism>
<evidence type="ECO:0000313" key="2">
    <source>
        <dbReference type="Proteomes" id="UP000257109"/>
    </source>
</evidence>
<name>A0A371GC54_MUCPR</name>
<accession>A0A371GC54</accession>
<dbReference type="Proteomes" id="UP000257109">
    <property type="component" value="Unassembled WGS sequence"/>
</dbReference>
<dbReference type="OrthoDB" id="1001558at2759"/>
<feature type="non-terminal residue" evidence="1">
    <location>
        <position position="1"/>
    </location>
</feature>
<reference evidence="1" key="1">
    <citation type="submission" date="2018-05" db="EMBL/GenBank/DDBJ databases">
        <title>Draft genome of Mucuna pruriens seed.</title>
        <authorList>
            <person name="Nnadi N.E."/>
            <person name="Vos R."/>
            <person name="Hasami M.H."/>
            <person name="Devisetty U.K."/>
            <person name="Aguiy J.C."/>
        </authorList>
    </citation>
    <scope>NUCLEOTIDE SEQUENCE [LARGE SCALE GENOMIC DNA]</scope>
    <source>
        <strain evidence="1">JCA_2017</strain>
    </source>
</reference>
<dbReference type="EMBL" id="QJKJ01006055">
    <property type="protein sequence ID" value="RDX88086.1"/>
    <property type="molecule type" value="Genomic_DNA"/>
</dbReference>
<evidence type="ECO:0000313" key="1">
    <source>
        <dbReference type="EMBL" id="RDX88086.1"/>
    </source>
</evidence>
<dbReference type="AlphaFoldDB" id="A0A371GC54"/>
<protein>
    <submittedName>
        <fullName evidence="1">Chloride channel protein CLC-c</fullName>
    </submittedName>
</protein>
<gene>
    <name evidence="1" type="primary">CLC-C</name>
    <name evidence="1" type="ORF">CR513_30360</name>
</gene>